<name>A0A9D2T2U9_9FIRM</name>
<accession>A0A9D2T2U9</accession>
<gene>
    <name evidence="1" type="ORF">H9756_04965</name>
</gene>
<organism evidence="1 2">
    <name type="scientific">Candidatus Mediterraneibacter gallistercoris</name>
    <dbReference type="NCBI Taxonomy" id="2838671"/>
    <lineage>
        <taxon>Bacteria</taxon>
        <taxon>Bacillati</taxon>
        <taxon>Bacillota</taxon>
        <taxon>Clostridia</taxon>
        <taxon>Lachnospirales</taxon>
        <taxon>Lachnospiraceae</taxon>
        <taxon>Mediterraneibacter</taxon>
    </lineage>
</organism>
<protein>
    <submittedName>
        <fullName evidence="1">Get4 family protein</fullName>
    </submittedName>
</protein>
<dbReference type="AlphaFoldDB" id="A0A9D2T2U9"/>
<evidence type="ECO:0000313" key="2">
    <source>
        <dbReference type="Proteomes" id="UP000823895"/>
    </source>
</evidence>
<dbReference type="EMBL" id="DWWI01000105">
    <property type="protein sequence ID" value="HJC43020.1"/>
    <property type="molecule type" value="Genomic_DNA"/>
</dbReference>
<reference evidence="1" key="1">
    <citation type="journal article" date="2021" name="PeerJ">
        <title>Extensive microbial diversity within the chicken gut microbiome revealed by metagenomics and culture.</title>
        <authorList>
            <person name="Gilroy R."/>
            <person name="Ravi A."/>
            <person name="Getino M."/>
            <person name="Pursley I."/>
            <person name="Horton D.L."/>
            <person name="Alikhan N.F."/>
            <person name="Baker D."/>
            <person name="Gharbi K."/>
            <person name="Hall N."/>
            <person name="Watson M."/>
            <person name="Adriaenssens E.M."/>
            <person name="Foster-Nyarko E."/>
            <person name="Jarju S."/>
            <person name="Secka A."/>
            <person name="Antonio M."/>
            <person name="Oren A."/>
            <person name="Chaudhuri R.R."/>
            <person name="La Ragione R."/>
            <person name="Hildebrand F."/>
            <person name="Pallen M.J."/>
        </authorList>
    </citation>
    <scope>NUCLEOTIDE SEQUENCE</scope>
    <source>
        <strain evidence="1">CHK165-2605</strain>
    </source>
</reference>
<sequence>MYIGIGPEKDTVVEEEQAFDYALERSLHGTPEDQREFREMLVEWFYSGNWIKEDDP</sequence>
<proteinExistence type="predicted"/>
<comment type="caution">
    <text evidence="1">The sequence shown here is derived from an EMBL/GenBank/DDBJ whole genome shotgun (WGS) entry which is preliminary data.</text>
</comment>
<dbReference type="Proteomes" id="UP000823895">
    <property type="component" value="Unassembled WGS sequence"/>
</dbReference>
<reference evidence="1" key="2">
    <citation type="submission" date="2021-04" db="EMBL/GenBank/DDBJ databases">
        <authorList>
            <person name="Gilroy R."/>
        </authorList>
    </citation>
    <scope>NUCLEOTIDE SEQUENCE</scope>
    <source>
        <strain evidence="1">CHK165-2605</strain>
    </source>
</reference>
<evidence type="ECO:0000313" key="1">
    <source>
        <dbReference type="EMBL" id="HJC43020.1"/>
    </source>
</evidence>